<accession>A0A3G2SWT4</accession>
<name>A0A3G2SWT4_9GAMM</name>
<organism evidence="1 2">
    <name type="scientific">Acinetobacter wuhouensis</name>
    <dbReference type="NCBI Taxonomy" id="1879050"/>
    <lineage>
        <taxon>Bacteria</taxon>
        <taxon>Pseudomonadati</taxon>
        <taxon>Pseudomonadota</taxon>
        <taxon>Gammaproteobacteria</taxon>
        <taxon>Moraxellales</taxon>
        <taxon>Moraxellaceae</taxon>
        <taxon>Acinetobacter</taxon>
    </lineage>
</organism>
<gene>
    <name evidence="1" type="ORF">CDG68_00640</name>
</gene>
<sequence>MADLIVHLGLLKPWSIAQEVSVEREKSQKKPTLGKVGYQLETTALISKWNYNAFRIRCIMLILGKFKNLYAMVYSIFFDFLSFRLG</sequence>
<evidence type="ECO:0000313" key="1">
    <source>
        <dbReference type="EMBL" id="AYO52289.1"/>
    </source>
</evidence>
<evidence type="ECO:0000313" key="2">
    <source>
        <dbReference type="Proteomes" id="UP000279962"/>
    </source>
</evidence>
<protein>
    <submittedName>
        <fullName evidence="1">Uncharacterized protein</fullName>
    </submittedName>
</protein>
<proteinExistence type="predicted"/>
<keyword evidence="1" id="KW-0614">Plasmid</keyword>
<dbReference type="EMBL" id="CP033123">
    <property type="protein sequence ID" value="AYO52289.1"/>
    <property type="molecule type" value="Genomic_DNA"/>
</dbReference>
<reference evidence="1 2" key="1">
    <citation type="submission" date="2018-10" db="EMBL/GenBank/DDBJ databases">
        <title>The complete genome of Acinetobacter wuhouensis strain WCHAW010062.</title>
        <authorList>
            <person name="Hu Y."/>
            <person name="Long H."/>
            <person name="Feng Y."/>
            <person name="Zong Z."/>
        </authorList>
    </citation>
    <scope>NUCLEOTIDE SEQUENCE [LARGE SCALE GENOMIC DNA]</scope>
    <source>
        <strain evidence="1 2">WCHAW010062</strain>
        <plasmid evidence="1 2">p3_010062</plasmid>
    </source>
</reference>
<dbReference type="AlphaFoldDB" id="A0A3G2SWT4"/>
<dbReference type="Proteomes" id="UP000279962">
    <property type="component" value="Plasmid p3_010062"/>
</dbReference>
<geneLocation type="plasmid" evidence="1 2">
    <name>p3_010062</name>
</geneLocation>